<dbReference type="InterPro" id="IPR024078">
    <property type="entry name" value="LmbE-like_dom_sf"/>
</dbReference>
<dbReference type="SUPFAM" id="SSF52317">
    <property type="entry name" value="Class I glutamine amidotransferase-like"/>
    <property type="match status" value="1"/>
</dbReference>
<dbReference type="Pfam" id="PF02585">
    <property type="entry name" value="PIG-L"/>
    <property type="match status" value="1"/>
</dbReference>
<protein>
    <recommendedName>
        <fullName evidence="4">PIG-L family deacetylase</fullName>
    </recommendedName>
</protein>
<dbReference type="InterPro" id="IPR003737">
    <property type="entry name" value="GlcNAc_PI_deacetylase-related"/>
</dbReference>
<reference evidence="2 3" key="1">
    <citation type="submission" date="2018-06" db="EMBL/GenBank/DDBJ databases">
        <title>Thermoflavimicrobium daqus sp. nov., a thermophilic microbe isolated from Moutai-flavour Daqu.</title>
        <authorList>
            <person name="Wang X."/>
            <person name="Zhou H."/>
        </authorList>
    </citation>
    <scope>NUCLEOTIDE SEQUENCE [LARGE SCALE GENOMIC DNA]</scope>
    <source>
        <strain evidence="2 3">FBKL4.011</strain>
    </source>
</reference>
<name>A0A364K6I2_9BACL</name>
<dbReference type="RefSeq" id="WP_113658414.1">
    <property type="nucleotide sequence ID" value="NZ_KZ845665.1"/>
</dbReference>
<evidence type="ECO:0008006" key="4">
    <source>
        <dbReference type="Google" id="ProtNLM"/>
    </source>
</evidence>
<dbReference type="Gene3D" id="3.40.50.880">
    <property type="match status" value="1"/>
</dbReference>
<keyword evidence="3" id="KW-1185">Reference proteome</keyword>
<dbReference type="SUPFAM" id="SSF102588">
    <property type="entry name" value="LmbE-like"/>
    <property type="match status" value="1"/>
</dbReference>
<reference evidence="2 3" key="2">
    <citation type="submission" date="2018-06" db="EMBL/GenBank/DDBJ databases">
        <authorList>
            <person name="Zhirakovskaya E."/>
        </authorList>
    </citation>
    <scope>NUCLEOTIDE SEQUENCE [LARGE SCALE GENOMIC DNA]</scope>
    <source>
        <strain evidence="2 3">FBKL4.011</strain>
    </source>
</reference>
<evidence type="ECO:0000313" key="3">
    <source>
        <dbReference type="Proteomes" id="UP000251213"/>
    </source>
</evidence>
<dbReference type="Gene3D" id="3.40.50.10320">
    <property type="entry name" value="LmbE-like"/>
    <property type="match status" value="1"/>
</dbReference>
<dbReference type="OrthoDB" id="9759749at2"/>
<evidence type="ECO:0000313" key="2">
    <source>
        <dbReference type="EMBL" id="RAL25800.1"/>
    </source>
</evidence>
<sequence>MVVGKKRFRIAILLVLLLVTSVLIPTGAFASVPAKEKDQELWKALLPLDTVVSFMNTGAHPDDEQSALLAYLSLGKGVRSISLIANRGEGGQNEIGSELFNGLGMIRTRELQEASKLLNIHLLQLSEKPDDSIFDFGFSKSPTETLEKWGENLTYERLIRKIRETRPDIVMPSFLDVPSQHGHHRAINQLTVKAFEDAANPNIFPEHLKQGLQPWQVKKLYLPGEDKTTTLKFNIGGKVDPIYGLTYPQLGEESRKYHKSQGMGRDLPIADYYVSLQLAKSKVGSVGAEETIFDHLPYDFQAYSKKVNNTKIKSKLIQLQMQYETTIKSYPDHVTVTKNVQKALKLTRQLMKDLRKHPLSNDLQSDLLYRLQVKEKQLEHASAVASKVQVSLNVGDGVWTLGSTKNVSIQVQNHSVTTLANIQVKPVFANNGWKASTKSFIRHLKAGDHLTISSNITAPAKSDSFYEPYQPSAVQFDVSYKLYGETVTKRVSVDSLKQTVALLPDWGLLLTPESGIINTEKQQDIKKVTVQVTNYLQGANKGTLELELPKGWKAEPSVQTVEFHKFLEKKNVTFTITTKAGFGEQNVQLPVIAKVNGKAFSKQVQPISYPHIGTVYYVRDAKITFTGVSLKFDPDRKIGYIESGFDNTANALREAGLQIHSLTETDIKSGDLSQYDTIVVGIRAYLSRKDLLENNQRLLDYVKNGGHVVMQYHKPGDNWKPELAPYPLIPGNPPINWRVTDENAPVTFLDPNHPIIKGPNLITSKDFDNWVQERAVYFPSTWDSENYHPLFSMSDPGEKPFNSGVLVANYGKGTYIYTSLVLYREIQSQVPGGYRLMVNLIEYPQKSS</sequence>
<comment type="caution">
    <text evidence="2">The sequence shown here is derived from an EMBL/GenBank/DDBJ whole genome shotgun (WGS) entry which is preliminary data.</text>
</comment>
<dbReference type="EMBL" id="QJKK01000003">
    <property type="protein sequence ID" value="RAL25800.1"/>
    <property type="molecule type" value="Genomic_DNA"/>
</dbReference>
<feature type="signal peptide" evidence="1">
    <location>
        <begin position="1"/>
        <end position="30"/>
    </location>
</feature>
<organism evidence="2 3">
    <name type="scientific">Thermoflavimicrobium daqui</name>
    <dbReference type="NCBI Taxonomy" id="2137476"/>
    <lineage>
        <taxon>Bacteria</taxon>
        <taxon>Bacillati</taxon>
        <taxon>Bacillota</taxon>
        <taxon>Bacilli</taxon>
        <taxon>Bacillales</taxon>
        <taxon>Thermoactinomycetaceae</taxon>
        <taxon>Thermoflavimicrobium</taxon>
    </lineage>
</organism>
<dbReference type="InterPro" id="IPR029062">
    <property type="entry name" value="Class_I_gatase-like"/>
</dbReference>
<proteinExistence type="predicted"/>
<accession>A0A364K6I2</accession>
<gene>
    <name evidence="2" type="ORF">DL897_06915</name>
</gene>
<evidence type="ECO:0000256" key="1">
    <source>
        <dbReference type="SAM" id="SignalP"/>
    </source>
</evidence>
<dbReference type="Proteomes" id="UP000251213">
    <property type="component" value="Unassembled WGS sequence"/>
</dbReference>
<feature type="chain" id="PRO_5016786235" description="PIG-L family deacetylase" evidence="1">
    <location>
        <begin position="31"/>
        <end position="848"/>
    </location>
</feature>
<keyword evidence="1" id="KW-0732">Signal</keyword>
<dbReference type="CDD" id="cd03143">
    <property type="entry name" value="A4_beta-galactosidase_middle_domain"/>
    <property type="match status" value="1"/>
</dbReference>
<dbReference type="AlphaFoldDB" id="A0A364K6I2"/>